<evidence type="ECO:0000256" key="2">
    <source>
        <dbReference type="ARBA" id="ARBA00023306"/>
    </source>
</evidence>
<dbReference type="InterPro" id="IPR020984">
    <property type="entry name" value="Speedy"/>
</dbReference>
<accession>A0A8C5VYC2</accession>
<dbReference type="GO" id="GO:0019901">
    <property type="term" value="F:protein kinase binding"/>
    <property type="evidence" value="ECO:0007669"/>
    <property type="project" value="Ensembl"/>
</dbReference>
<protein>
    <submittedName>
        <fullName evidence="3">Speedy/RINGO cell cycle regulator family member C</fullName>
    </submittedName>
</protein>
<evidence type="ECO:0000256" key="1">
    <source>
        <dbReference type="ARBA" id="ARBA00010932"/>
    </source>
</evidence>
<dbReference type="AlphaFoldDB" id="A0A8C5VYC2"/>
<reference evidence="3" key="3">
    <citation type="submission" date="2025-09" db="UniProtKB">
        <authorList>
            <consortium name="Ensembl"/>
        </authorList>
    </citation>
    <scope>IDENTIFICATION</scope>
</reference>
<dbReference type="PANTHER" id="PTHR31545">
    <property type="entry name" value="SEEDY PROTEIN A/C FAMILY MEMBER"/>
    <property type="match status" value="1"/>
</dbReference>
<dbReference type="EMBL" id="ABDC03005863">
    <property type="status" value="NOT_ANNOTATED_CDS"/>
    <property type="molecule type" value="Genomic_DNA"/>
</dbReference>
<reference evidence="3" key="1">
    <citation type="submission" date="2016-12" db="EMBL/GenBank/DDBJ databases">
        <title>Mouse lemur reference genome and diversity panel.</title>
        <authorList>
            <person name="Harris R."/>
            <person name="Larsen P."/>
            <person name="Liu Y."/>
            <person name="Hughes D.S."/>
            <person name="Murali S."/>
            <person name="Raveendran M."/>
            <person name="Korchina V."/>
            <person name="Wang M."/>
            <person name="Jhangiani S."/>
            <person name="Bandaranaike D."/>
            <person name="Bellair M."/>
            <person name="Blankenburg K."/>
            <person name="Chao H."/>
            <person name="Dahdouli M."/>
            <person name="Dinh H."/>
            <person name="Doddapaneni H."/>
            <person name="English A."/>
            <person name="Firestine M."/>
            <person name="Gnanaolivu R."/>
            <person name="Gross S."/>
            <person name="Hernandez B."/>
            <person name="Javaid M."/>
            <person name="Jayaseelan J."/>
            <person name="Jones J."/>
            <person name="Khan Z."/>
            <person name="Kovar C."/>
            <person name="Kurapati P."/>
            <person name="Le B."/>
            <person name="Lee S."/>
            <person name="Li M."/>
            <person name="Mathew T."/>
            <person name="Narasimhan A."/>
            <person name="Ngo D."/>
            <person name="Nguyen L."/>
            <person name="Okwuonu G."/>
            <person name="Ongeri F."/>
            <person name="Osuji N."/>
            <person name="Pu L.-L."/>
            <person name="Puazo M."/>
            <person name="Quiroz J."/>
            <person name="Raj R."/>
            <person name="Rajbhandari K."/>
            <person name="Reid J.G."/>
            <person name="Santibanez J."/>
            <person name="Sexton D."/>
            <person name="Skinner E."/>
            <person name="Vee V."/>
            <person name="Weissenberger G."/>
            <person name="Wu Y."/>
            <person name="Xin Y."/>
            <person name="Han Y."/>
            <person name="Campbell C."/>
            <person name="Brown A."/>
            <person name="Sullivan B."/>
            <person name="Shelton J."/>
            <person name="Brown S."/>
            <person name="Dudchenko O."/>
            <person name="Machol I."/>
            <person name="Durand N."/>
            <person name="Shamim M."/>
            <person name="Lieberman A."/>
            <person name="Muzny D.M."/>
            <person name="Richards S."/>
            <person name="Yoder A."/>
            <person name="Worley K.C."/>
            <person name="Rogers J."/>
            <person name="Gibbs R.A."/>
        </authorList>
    </citation>
    <scope>NUCLEOTIDE SEQUENCE [LARGE SCALE GENOMIC DNA]</scope>
</reference>
<keyword evidence="4" id="KW-1185">Reference proteome</keyword>
<keyword evidence="2" id="KW-0131">Cell cycle</keyword>
<gene>
    <name evidence="3" type="primary">SPDYC</name>
</gene>
<dbReference type="GeneTree" id="ENSGT00940000154524"/>
<dbReference type="Proteomes" id="UP000694394">
    <property type="component" value="Chromosome 5"/>
</dbReference>
<reference evidence="3" key="2">
    <citation type="submission" date="2025-08" db="UniProtKB">
        <authorList>
            <consortium name="Ensembl"/>
        </authorList>
    </citation>
    <scope>IDENTIFICATION</scope>
</reference>
<dbReference type="InterPro" id="IPR052316">
    <property type="entry name" value="Speedy-Ringo_regulator"/>
</dbReference>
<organism evidence="3 4">
    <name type="scientific">Microcebus murinus</name>
    <name type="common">Gray mouse lemur</name>
    <name type="synonym">Lemur murinus</name>
    <dbReference type="NCBI Taxonomy" id="30608"/>
    <lineage>
        <taxon>Eukaryota</taxon>
        <taxon>Metazoa</taxon>
        <taxon>Chordata</taxon>
        <taxon>Craniata</taxon>
        <taxon>Vertebrata</taxon>
        <taxon>Euteleostomi</taxon>
        <taxon>Mammalia</taxon>
        <taxon>Eutheria</taxon>
        <taxon>Euarchontoglires</taxon>
        <taxon>Primates</taxon>
        <taxon>Strepsirrhini</taxon>
        <taxon>Lemuriformes</taxon>
        <taxon>Cheirogaleidae</taxon>
        <taxon>Microcebus</taxon>
    </lineage>
</organism>
<dbReference type="Ensembl" id="ENSMICT00000028265.2">
    <property type="protein sequence ID" value="ENSMICP00000032902.2"/>
    <property type="gene ID" value="ENSMICG00000037151.2"/>
</dbReference>
<proteinExistence type="inferred from homology"/>
<dbReference type="Pfam" id="PF11357">
    <property type="entry name" value="Spy1"/>
    <property type="match status" value="1"/>
</dbReference>
<evidence type="ECO:0000313" key="4">
    <source>
        <dbReference type="Proteomes" id="UP000694394"/>
    </source>
</evidence>
<comment type="similarity">
    <text evidence="1">Belongs to the Speedy/Ringo family.</text>
</comment>
<evidence type="ECO:0000313" key="3">
    <source>
        <dbReference type="Ensembl" id="ENSMICP00000032902.2"/>
    </source>
</evidence>
<sequence length="290" mass="33073">ILWVAPELRSPCPNSTPYEMSEAQDPAYVPVVMTQLRLGGCSWQGGGNGFLHFRQHQELQAFLNLLEDSFVQDFLSTDCCFRVSDKYLLAMVLVYFQRAHLKLSEYTHSNLFLALYLANDMEEDLEEAKCEIFPWALGEDWCLQVGKFLQQRDELWARMGFRALVSRQCCEEVMAKEPSHWAWTRERRPHHGGVQRGRPARFPRGPGLSPPPCSLCDLPQQCSLHHPLPASSKCPSLTLKCHHPDSQNYLSGVKNPCGGDFLIILPPQMQLEPGTYTLHIFPKPSSHPRR</sequence>
<dbReference type="PANTHER" id="PTHR31545:SF2">
    <property type="entry name" value="SPEEDY PROTEIN C"/>
    <property type="match status" value="1"/>
</dbReference>
<name>A0A8C5VYC2_MICMU</name>